<evidence type="ECO:0000256" key="7">
    <source>
        <dbReference type="SAM" id="Phobius"/>
    </source>
</evidence>
<sequence length="680" mass="69250">MTPPADFPNNPRSRTKRQAQAARRAASRARTGTQQPAPDTPSTQHAKAPDAPSRTAPPSVATRPRTTPPGPTPDTPSATVPTRPPTTPHRSPALRAEPNPSTKPDDRPAAATSPVPAGPSSAPEARTASATAAGNPSTKANPPGTDNEAAARTTRDAGNPAHAGNAAAARTTDGASNPAHAGNAAAARSARTVTGEGSGLRRGREDRSGGEPGADSRAGRQGRAPRGEAAERAAERGAGPATAGAPSLSSLAPAPAGPGRHGTAGSGHAAVAGTRSVEVGSRGHGPAREAANGVPVGPPETPRADSATRGTANPAATAEPAEPVAETTLPATAEAFDALYAKVAPRLTWQTYLLTASRHRATHCVRRSFQLAWTNWRDVSADSSPEGWLRASAFELALSPWHGVGSRVERALRLPQRRLRGVGVENTELPLSAQDAALLKALQRLPRPQRRALVLHDVIGLDWAQTAAEVEGSTPVTFGRVARARRALARTVPGIVGADADAPGFGRRLGARLQATAVRACEGATLHAPPGVTRARARLHDGGLTLAAGALTAAMAAFLGGALLWGTPMHPAEQPIIQHPTAATVGVANAAPEAVQPHLLPAFRLTPYATGSGIMPKPKPNPASDAKGSHHSTSSGNSGTSGAPGNSGRSGGWLAFDPGRGAGSHSPHGHPHQPPAKKHH</sequence>
<feature type="compositionally biased region" description="Polar residues" evidence="6">
    <location>
        <begin position="32"/>
        <end position="45"/>
    </location>
</feature>
<feature type="region of interest" description="Disordered" evidence="6">
    <location>
        <begin position="1"/>
        <end position="325"/>
    </location>
</feature>
<dbReference type="GO" id="GO:0003677">
    <property type="term" value="F:DNA binding"/>
    <property type="evidence" value="ECO:0007669"/>
    <property type="project" value="UniProtKB-KW"/>
</dbReference>
<dbReference type="OrthoDB" id="3869980at2"/>
<dbReference type="PANTHER" id="PTHR43133">
    <property type="entry name" value="RNA POLYMERASE ECF-TYPE SIGMA FACTO"/>
    <property type="match status" value="1"/>
</dbReference>
<keyword evidence="9" id="KW-1185">Reference proteome</keyword>
<feature type="compositionally biased region" description="Low complexity" evidence="6">
    <location>
        <begin position="311"/>
        <end position="325"/>
    </location>
</feature>
<evidence type="ECO:0000256" key="1">
    <source>
        <dbReference type="ARBA" id="ARBA00010641"/>
    </source>
</evidence>
<feature type="compositionally biased region" description="Low complexity" evidence="6">
    <location>
        <begin position="631"/>
        <end position="647"/>
    </location>
</feature>
<feature type="compositionally biased region" description="Low complexity" evidence="6">
    <location>
        <begin position="18"/>
        <end position="31"/>
    </location>
</feature>
<evidence type="ECO:0000313" key="9">
    <source>
        <dbReference type="Proteomes" id="UP000183015"/>
    </source>
</evidence>
<keyword evidence="4" id="KW-0238">DNA-binding</keyword>
<dbReference type="Gene3D" id="1.10.10.10">
    <property type="entry name" value="Winged helix-like DNA-binding domain superfamily/Winged helix DNA-binding domain"/>
    <property type="match status" value="1"/>
</dbReference>
<name>A0A1H7MBC9_STRJI</name>
<dbReference type="SUPFAM" id="SSF88946">
    <property type="entry name" value="Sigma2 domain of RNA polymerase sigma factors"/>
    <property type="match status" value="1"/>
</dbReference>
<feature type="compositionally biased region" description="Basic residues" evidence="6">
    <location>
        <begin position="667"/>
        <end position="680"/>
    </location>
</feature>
<keyword evidence="5" id="KW-0804">Transcription</keyword>
<comment type="similarity">
    <text evidence="1">Belongs to the sigma-70 factor family. ECF subfamily.</text>
</comment>
<evidence type="ECO:0000256" key="2">
    <source>
        <dbReference type="ARBA" id="ARBA00023015"/>
    </source>
</evidence>
<organism evidence="8 9">
    <name type="scientific">Streptacidiphilus jiangxiensis</name>
    <dbReference type="NCBI Taxonomy" id="235985"/>
    <lineage>
        <taxon>Bacteria</taxon>
        <taxon>Bacillati</taxon>
        <taxon>Actinomycetota</taxon>
        <taxon>Actinomycetes</taxon>
        <taxon>Kitasatosporales</taxon>
        <taxon>Streptomycetaceae</taxon>
        <taxon>Streptacidiphilus</taxon>
    </lineage>
</organism>
<keyword evidence="2" id="KW-0805">Transcription regulation</keyword>
<evidence type="ECO:0000256" key="3">
    <source>
        <dbReference type="ARBA" id="ARBA00023082"/>
    </source>
</evidence>
<evidence type="ECO:0000256" key="4">
    <source>
        <dbReference type="ARBA" id="ARBA00023125"/>
    </source>
</evidence>
<dbReference type="InterPro" id="IPR013325">
    <property type="entry name" value="RNA_pol_sigma_r2"/>
</dbReference>
<dbReference type="GO" id="GO:0000428">
    <property type="term" value="C:DNA-directed RNA polymerase complex"/>
    <property type="evidence" value="ECO:0007669"/>
    <property type="project" value="UniProtKB-KW"/>
</dbReference>
<feature type="transmembrane region" description="Helical" evidence="7">
    <location>
        <begin position="544"/>
        <end position="565"/>
    </location>
</feature>
<dbReference type="AlphaFoldDB" id="A0A1H7MBC9"/>
<dbReference type="GO" id="GO:0016987">
    <property type="term" value="F:sigma factor activity"/>
    <property type="evidence" value="ECO:0007669"/>
    <property type="project" value="UniProtKB-KW"/>
</dbReference>
<evidence type="ECO:0000256" key="6">
    <source>
        <dbReference type="SAM" id="MobiDB-lite"/>
    </source>
</evidence>
<dbReference type="InterPro" id="IPR036388">
    <property type="entry name" value="WH-like_DNA-bd_sf"/>
</dbReference>
<dbReference type="GO" id="GO:0006352">
    <property type="term" value="P:DNA-templated transcription initiation"/>
    <property type="evidence" value="ECO:0007669"/>
    <property type="project" value="InterPro"/>
</dbReference>
<dbReference type="InterPro" id="IPR039425">
    <property type="entry name" value="RNA_pol_sigma-70-like"/>
</dbReference>
<feature type="compositionally biased region" description="Low complexity" evidence="6">
    <location>
        <begin position="236"/>
        <end position="258"/>
    </location>
</feature>
<proteinExistence type="inferred from homology"/>
<evidence type="ECO:0000313" key="8">
    <source>
        <dbReference type="EMBL" id="SEL08421.1"/>
    </source>
</evidence>
<feature type="compositionally biased region" description="Low complexity" evidence="6">
    <location>
        <begin position="156"/>
        <end position="191"/>
    </location>
</feature>
<gene>
    <name evidence="8" type="ORF">SAMN05414137_105281</name>
</gene>
<dbReference type="eggNOG" id="COG1595">
    <property type="taxonomic scope" value="Bacteria"/>
</dbReference>
<accession>A0A1H7MBC9</accession>
<reference evidence="9" key="1">
    <citation type="submission" date="2016-10" db="EMBL/GenBank/DDBJ databases">
        <authorList>
            <person name="Varghese N."/>
        </authorList>
    </citation>
    <scope>NUCLEOTIDE SEQUENCE [LARGE SCALE GENOMIC DNA]</scope>
    <source>
        <strain evidence="9">DSM 45096 / BCRC 16803 / CGMCC 4.1857 / CIP 109030 / JCM 12277 / KCTC 19219 / NBRC 100920 / 33214</strain>
    </source>
</reference>
<dbReference type="Proteomes" id="UP000183015">
    <property type="component" value="Unassembled WGS sequence"/>
</dbReference>
<feature type="region of interest" description="Disordered" evidence="6">
    <location>
        <begin position="611"/>
        <end position="680"/>
    </location>
</feature>
<feature type="compositionally biased region" description="Low complexity" evidence="6">
    <location>
        <begin position="119"/>
        <end position="133"/>
    </location>
</feature>
<keyword evidence="7" id="KW-1133">Transmembrane helix</keyword>
<protein>
    <submittedName>
        <fullName evidence="8">DNA-directed RNA polymerase specialized sigma subunit, sigma24 family</fullName>
    </submittedName>
</protein>
<dbReference type="RefSeq" id="WP_143094302.1">
    <property type="nucleotide sequence ID" value="NZ_FOAZ01000005.1"/>
</dbReference>
<dbReference type="InterPro" id="IPR013324">
    <property type="entry name" value="RNA_pol_sigma_r3/r4-like"/>
</dbReference>
<dbReference type="PANTHER" id="PTHR43133:SF8">
    <property type="entry name" value="RNA POLYMERASE SIGMA FACTOR HI_1459-RELATED"/>
    <property type="match status" value="1"/>
</dbReference>
<keyword evidence="7" id="KW-0472">Membrane</keyword>
<dbReference type="EMBL" id="FOAZ01000005">
    <property type="protein sequence ID" value="SEL08421.1"/>
    <property type="molecule type" value="Genomic_DNA"/>
</dbReference>
<dbReference type="STRING" id="235985.SAMN05414137_105281"/>
<feature type="compositionally biased region" description="Basic and acidic residues" evidence="6">
    <location>
        <begin position="225"/>
        <end position="235"/>
    </location>
</feature>
<keyword evidence="3" id="KW-0731">Sigma factor</keyword>
<keyword evidence="8" id="KW-0240">DNA-directed RNA polymerase</keyword>
<evidence type="ECO:0000256" key="5">
    <source>
        <dbReference type="ARBA" id="ARBA00023163"/>
    </source>
</evidence>
<keyword evidence="7" id="KW-0812">Transmembrane</keyword>
<dbReference type="SUPFAM" id="SSF88659">
    <property type="entry name" value="Sigma3 and sigma4 domains of RNA polymerase sigma factors"/>
    <property type="match status" value="1"/>
</dbReference>